<evidence type="ECO:0000256" key="3">
    <source>
        <dbReference type="ARBA" id="ARBA00022964"/>
    </source>
</evidence>
<name>A0AA88KLA1_NAELO</name>
<dbReference type="SUPFAM" id="SSF53067">
    <property type="entry name" value="Actin-like ATPase domain"/>
    <property type="match status" value="2"/>
</dbReference>
<comment type="cofactor">
    <cofactor evidence="1">
        <name>L-ascorbate</name>
        <dbReference type="ChEBI" id="CHEBI:38290"/>
    </cofactor>
</comment>
<dbReference type="Gene3D" id="2.60.120.620">
    <property type="entry name" value="q2cbj1_9rhob like domain"/>
    <property type="match status" value="1"/>
</dbReference>
<dbReference type="SMART" id="SM00268">
    <property type="entry name" value="ACTIN"/>
    <property type="match status" value="1"/>
</dbReference>
<dbReference type="Pfam" id="PF13640">
    <property type="entry name" value="2OG-FeII_Oxy_3"/>
    <property type="match status" value="1"/>
</dbReference>
<dbReference type="SUPFAM" id="SSF81383">
    <property type="entry name" value="F-box domain"/>
    <property type="match status" value="1"/>
</dbReference>
<dbReference type="GO" id="GO:0005506">
    <property type="term" value="F:iron ion binding"/>
    <property type="evidence" value="ECO:0007669"/>
    <property type="project" value="InterPro"/>
</dbReference>
<feature type="domain" description="F-box" evidence="7">
    <location>
        <begin position="361"/>
        <end position="408"/>
    </location>
</feature>
<dbReference type="InterPro" id="IPR044862">
    <property type="entry name" value="Pro_4_hyd_alph_FE2OG_OXY"/>
</dbReference>
<organism evidence="8 9">
    <name type="scientific">Naegleria lovaniensis</name>
    <name type="common">Amoeba</name>
    <dbReference type="NCBI Taxonomy" id="51637"/>
    <lineage>
        <taxon>Eukaryota</taxon>
        <taxon>Discoba</taxon>
        <taxon>Heterolobosea</taxon>
        <taxon>Tetramitia</taxon>
        <taxon>Eutetramitia</taxon>
        <taxon>Vahlkampfiidae</taxon>
        <taxon>Naegleria</taxon>
    </lineage>
</organism>
<dbReference type="AlphaFoldDB" id="A0AA88KLA1"/>
<dbReference type="Gene3D" id="1.20.1280.50">
    <property type="match status" value="1"/>
</dbReference>
<dbReference type="InterPro" id="IPR043129">
    <property type="entry name" value="ATPase_NBD"/>
</dbReference>
<keyword evidence="5" id="KW-0408">Iron</keyword>
<dbReference type="InterPro" id="IPR045054">
    <property type="entry name" value="P4HA-like"/>
</dbReference>
<evidence type="ECO:0000256" key="6">
    <source>
        <dbReference type="RuleBase" id="RU000487"/>
    </source>
</evidence>
<comment type="similarity">
    <text evidence="6">Belongs to the actin family.</text>
</comment>
<dbReference type="InterPro" id="IPR004000">
    <property type="entry name" value="Actin"/>
</dbReference>
<dbReference type="EMBL" id="PYSW02000012">
    <property type="protein sequence ID" value="KAG2387655.1"/>
    <property type="molecule type" value="Genomic_DNA"/>
</dbReference>
<dbReference type="PROSITE" id="PS50181">
    <property type="entry name" value="FBOX"/>
    <property type="match status" value="1"/>
</dbReference>
<comment type="caution">
    <text evidence="8">The sequence shown here is derived from an EMBL/GenBank/DDBJ whole genome shotgun (WGS) entry which is preliminary data.</text>
</comment>
<dbReference type="PANTHER" id="PTHR10869">
    <property type="entry name" value="PROLYL 4-HYDROXYLASE ALPHA SUBUNIT"/>
    <property type="match status" value="1"/>
</dbReference>
<keyword evidence="2" id="KW-0479">Metal-binding</keyword>
<dbReference type="GeneID" id="68093705"/>
<evidence type="ECO:0000256" key="4">
    <source>
        <dbReference type="ARBA" id="ARBA00023002"/>
    </source>
</evidence>
<dbReference type="InterPro" id="IPR036047">
    <property type="entry name" value="F-box-like_dom_sf"/>
</dbReference>
<evidence type="ECO:0000256" key="2">
    <source>
        <dbReference type="ARBA" id="ARBA00022723"/>
    </source>
</evidence>
<protein>
    <recommendedName>
        <fullName evidence="7">F-box domain-containing protein</fullName>
    </recommendedName>
</protein>
<dbReference type="Proteomes" id="UP000816034">
    <property type="component" value="Unassembled WGS sequence"/>
</dbReference>
<reference evidence="8 9" key="1">
    <citation type="journal article" date="2018" name="BMC Genomics">
        <title>The genome of Naegleria lovaniensis, the basis for a comparative approach to unravel pathogenicity factors of the human pathogenic amoeba N. fowleri.</title>
        <authorList>
            <person name="Liechti N."/>
            <person name="Schurch N."/>
            <person name="Bruggmann R."/>
            <person name="Wittwer M."/>
        </authorList>
    </citation>
    <scope>NUCLEOTIDE SEQUENCE [LARGE SCALE GENOMIC DNA]</scope>
    <source>
        <strain evidence="8 9">ATCC 30569</strain>
    </source>
</reference>
<proteinExistence type="inferred from homology"/>
<dbReference type="InterPro" id="IPR006620">
    <property type="entry name" value="Pro_4_hyd_alph"/>
</dbReference>
<dbReference type="PANTHER" id="PTHR10869:SF246">
    <property type="entry name" value="TRANSMEMBRANE PROLYL 4-HYDROXYLASE"/>
    <property type="match status" value="1"/>
</dbReference>
<accession>A0AA88KLA1</accession>
<keyword evidence="9" id="KW-1185">Reference proteome</keyword>
<keyword evidence="4" id="KW-0560">Oxidoreductase</keyword>
<dbReference type="RefSeq" id="XP_044551647.1">
    <property type="nucleotide sequence ID" value="XM_044688259.1"/>
</dbReference>
<evidence type="ECO:0000313" key="8">
    <source>
        <dbReference type="EMBL" id="KAG2387655.1"/>
    </source>
</evidence>
<dbReference type="GO" id="GO:0031418">
    <property type="term" value="F:L-ascorbic acid binding"/>
    <property type="evidence" value="ECO:0007669"/>
    <property type="project" value="InterPro"/>
</dbReference>
<evidence type="ECO:0000256" key="5">
    <source>
        <dbReference type="ARBA" id="ARBA00023004"/>
    </source>
</evidence>
<evidence type="ECO:0000256" key="1">
    <source>
        <dbReference type="ARBA" id="ARBA00001961"/>
    </source>
</evidence>
<dbReference type="Pfam" id="PF00022">
    <property type="entry name" value="Actin"/>
    <property type="match status" value="1"/>
</dbReference>
<dbReference type="Gene3D" id="3.30.420.40">
    <property type="match status" value="2"/>
</dbReference>
<gene>
    <name evidence="8" type="ORF">C9374_001249</name>
</gene>
<dbReference type="InterPro" id="IPR001810">
    <property type="entry name" value="F-box_dom"/>
</dbReference>
<dbReference type="SMART" id="SM00702">
    <property type="entry name" value="P4Hc"/>
    <property type="match status" value="1"/>
</dbReference>
<evidence type="ECO:0000259" key="7">
    <source>
        <dbReference type="PROSITE" id="PS50181"/>
    </source>
</evidence>
<sequence length="851" mass="98395">MQRHERVPSHMNLYDWDSEPEANHCPILCRASLDDSKQNEPTPNSALMIRRRDLLIPNTMVPASPIRTVHLLAEKPKEIVNNFGDQLNTLPSDPKLLKEVENYDRCFCIDAILSTDECEQLIQATEQLGYQDIDQEYLKEYRNSQRVLVISKKLANLLWARIVPFMQLSDYEGVKPYGFDNKGKWKPIGINECLRFNKYSEGTFFKPHMDAQFIRNDNEKSIFTVLIYLDDTKYGTNLLKKVSMNGSNNVMSFRTLGCIAPKRGTAAIFNHDLYHEGNTVLNGSKYVLRTELIFRRVDSTNIYRDNFKTSKEFLKVKKLIDESDELEKQGKIKESTEKYLIGHELQVEFSHSIKSKPKKLSSLEKCLPEEIFALIFSFLRPYEICQTILHINSTINSYARNELLWKKLYENNWPTQDHAITTRPSNTYSNFYGHNSVTTETIELCVCTENQLISKLQSLSISDEKDWYHAFITRSNMESFFCPVILAPGTYYYRYGLANENSFFASRSLCLVPSYGHFSFIGYGYDDLIFGDKVKMRRLGKEKPLFRPDGSIESIENFTYLINQIYDEDLSVSYEDHPLMICVPPSWTEEEKNELKEHLLCSTSIPAIAMIDCSVCLSLYYQAPTCLIIDLGPAGVRCSLVVDNHAQRDKEVIFTPDIKQEMQNLRKPRYYDDFAKDFLKSAILPLQSECDNPSEFKKFVSSVPAHNLVYDFGNENQYIDGPVRVRLGEWYFSQIIPHIEEFMINVCTLENYKVRNLLLSNIIVVGGFSHINGIRNRLTCRLKTLVQSAVSEDLEISITFQQEKQKPVLEKCDKVKLARREADMDVVQGAKIMCNLSNAREYFENNPHIDE</sequence>
<evidence type="ECO:0000313" key="9">
    <source>
        <dbReference type="Proteomes" id="UP000816034"/>
    </source>
</evidence>
<keyword evidence="3" id="KW-0223">Dioxygenase</keyword>
<dbReference type="GO" id="GO:0005783">
    <property type="term" value="C:endoplasmic reticulum"/>
    <property type="evidence" value="ECO:0007669"/>
    <property type="project" value="TreeGrafter"/>
</dbReference>
<dbReference type="GO" id="GO:0004656">
    <property type="term" value="F:procollagen-proline 4-dioxygenase activity"/>
    <property type="evidence" value="ECO:0007669"/>
    <property type="project" value="TreeGrafter"/>
</dbReference>